<dbReference type="Proteomes" id="UP000198854">
    <property type="component" value="Unassembled WGS sequence"/>
</dbReference>
<gene>
    <name evidence="2" type="ORF">SAMN04488136_11663</name>
</gene>
<name>A0A1G8CIJ8_9VIBR</name>
<accession>A0A1G8CIJ8</accession>
<feature type="chain" id="PRO_5011557609" evidence="1">
    <location>
        <begin position="28"/>
        <end position="555"/>
    </location>
</feature>
<proteinExistence type="predicted"/>
<dbReference type="AlphaFoldDB" id="A0A1G8CIJ8"/>
<dbReference type="EMBL" id="FNDD01000016">
    <property type="protein sequence ID" value="SDH44730.1"/>
    <property type="molecule type" value="Genomic_DNA"/>
</dbReference>
<sequence length="555" mass="62283">MSTKIKKITTPLTAIALVLATTNIANASALNAYEIAADQLVSTEQIERSYLDGFTLEDVDVRYVKETESLVIENGTPRYLHEPIVEIDGKYHKVISSIGPFETQTFHLSDADFSSLKFVDEQPFFKINNPYYESVNEKFPEVTEFNTTQYEQEMRALKNALNDFDLNVQIASYITDYGTARSASTVHYHEDGEACESEHNPYARWGTDESPKYTRLLTLLNYQPQTKHRMLVSAGYYGTATLGNGFLSVREGRLWHEGWQYPTTTYLHEKMHNHGFSHAGGMTYGVPELLVNYVKAGNLSDYYNTQSLAATIPTAAVKMDVKGHDADTMDLQLRFMAPADQLGDSLKRFMVVVPASVEVEQFLVTQDGVTKEVQPDSTYADGRAYVFENDLDVKLTSIESQGNENTDNLITLRIQRPAAAQYFTFLGTGSKDTWSRQINMKVQTGFEHGYLTDDGQAVFVVPASSLAADGSTETVNVQLTPSEAIEFCQANGLELGYLPEYKSVAQMDFQMKYLPYKSQVGLDPETHEPVSVFVDSSYRPEYVNYNDKGELIVCQ</sequence>
<reference evidence="2 3" key="1">
    <citation type="submission" date="2016-10" db="EMBL/GenBank/DDBJ databases">
        <authorList>
            <person name="de Groot N.N."/>
        </authorList>
    </citation>
    <scope>NUCLEOTIDE SEQUENCE [LARGE SCALE GENOMIC DNA]</scope>
    <source>
        <strain evidence="2 3">CGMCC 1.10228</strain>
    </source>
</reference>
<feature type="signal peptide" evidence="1">
    <location>
        <begin position="1"/>
        <end position="27"/>
    </location>
</feature>
<evidence type="ECO:0000313" key="3">
    <source>
        <dbReference type="Proteomes" id="UP000198854"/>
    </source>
</evidence>
<protein>
    <submittedName>
        <fullName evidence="2">Uncharacterized protein</fullName>
    </submittedName>
</protein>
<organism evidence="2 3">
    <name type="scientific">Vibrio xiamenensis</name>
    <dbReference type="NCBI Taxonomy" id="861298"/>
    <lineage>
        <taxon>Bacteria</taxon>
        <taxon>Pseudomonadati</taxon>
        <taxon>Pseudomonadota</taxon>
        <taxon>Gammaproteobacteria</taxon>
        <taxon>Vibrionales</taxon>
        <taxon>Vibrionaceae</taxon>
        <taxon>Vibrio</taxon>
    </lineage>
</organism>
<evidence type="ECO:0000313" key="2">
    <source>
        <dbReference type="EMBL" id="SDH44730.1"/>
    </source>
</evidence>
<evidence type="ECO:0000256" key="1">
    <source>
        <dbReference type="SAM" id="SignalP"/>
    </source>
</evidence>
<dbReference type="OrthoDB" id="6187627at2"/>
<dbReference type="RefSeq" id="WP_093275011.1">
    <property type="nucleotide sequence ID" value="NZ_FNDD01000016.1"/>
</dbReference>
<keyword evidence="3" id="KW-1185">Reference proteome</keyword>
<keyword evidence="1" id="KW-0732">Signal</keyword>